<evidence type="ECO:0000313" key="1">
    <source>
        <dbReference type="EMBL" id="MFC7235515.1"/>
    </source>
</evidence>
<name>A0ABD5ZQ94_9EURY</name>
<protein>
    <submittedName>
        <fullName evidence="1">Uncharacterized protein</fullName>
    </submittedName>
</protein>
<gene>
    <name evidence="1" type="ORF">ACFQJ4_09340</name>
</gene>
<comment type="caution">
    <text evidence="1">The sequence shown here is derived from an EMBL/GenBank/DDBJ whole genome shotgun (WGS) entry which is preliminary data.</text>
</comment>
<proteinExistence type="predicted"/>
<evidence type="ECO:0000313" key="2">
    <source>
        <dbReference type="Proteomes" id="UP001596398"/>
    </source>
</evidence>
<keyword evidence="2" id="KW-1185">Reference proteome</keyword>
<organism evidence="1 2">
    <name type="scientific">Halosegnis marinus</name>
    <dbReference type="NCBI Taxonomy" id="3034023"/>
    <lineage>
        <taxon>Archaea</taxon>
        <taxon>Methanobacteriati</taxon>
        <taxon>Methanobacteriota</taxon>
        <taxon>Stenosarchaea group</taxon>
        <taxon>Halobacteria</taxon>
        <taxon>Halobacteriales</taxon>
        <taxon>Natronomonadaceae</taxon>
        <taxon>Halosegnis</taxon>
    </lineage>
</organism>
<reference evidence="1 2" key="1">
    <citation type="journal article" date="2019" name="Int. J. Syst. Evol. Microbiol.">
        <title>The Global Catalogue of Microorganisms (GCM) 10K type strain sequencing project: providing services to taxonomists for standard genome sequencing and annotation.</title>
        <authorList>
            <consortium name="The Broad Institute Genomics Platform"/>
            <consortium name="The Broad Institute Genome Sequencing Center for Infectious Disease"/>
            <person name="Wu L."/>
            <person name="Ma J."/>
        </authorList>
    </citation>
    <scope>NUCLEOTIDE SEQUENCE [LARGE SCALE GENOMIC DNA]</scope>
    <source>
        <strain evidence="1 2">DT85</strain>
    </source>
</reference>
<dbReference type="AlphaFoldDB" id="A0ABD5ZQ94"/>
<sequence>MGGQSRIRGADDAVRPTARELSERLATVFRAHDAGDYDRAVESLAFIDRAQFPALSDDRVEDAARAFVDALWAKDRVEFGCLRNGDLDAAALREADYAQVRQKLRQRASVVGADEAYATAKAEAWRRHKVGGDYWTPFQRSQLYELRAIFGDDYPAKPRAGRSGPGPEAMRYVLAFELHDMHAAERWAEGIDVMVPYFERILAAHEESD</sequence>
<dbReference type="GeneID" id="79267210"/>
<dbReference type="EMBL" id="JBHTAP010000001">
    <property type="protein sequence ID" value="MFC7235515.1"/>
    <property type="molecule type" value="Genomic_DNA"/>
</dbReference>
<dbReference type="Proteomes" id="UP001596398">
    <property type="component" value="Unassembled WGS sequence"/>
</dbReference>
<dbReference type="RefSeq" id="WP_276233648.1">
    <property type="nucleotide sequence ID" value="NZ_CP119802.1"/>
</dbReference>
<accession>A0ABD5ZQ94</accession>